<keyword evidence="2" id="KW-1185">Reference proteome</keyword>
<reference evidence="1 2" key="1">
    <citation type="journal article" date="2020" name="IScience">
        <title>Genome Sequencing of the Endangered Kingdonia uniflora (Circaeasteraceae, Ranunculales) Reveals Potential Mechanisms of Evolutionary Specialization.</title>
        <authorList>
            <person name="Sun Y."/>
            <person name="Deng T."/>
            <person name="Zhang A."/>
            <person name="Moore M.J."/>
            <person name="Landis J.B."/>
            <person name="Lin N."/>
            <person name="Zhang H."/>
            <person name="Zhang X."/>
            <person name="Huang J."/>
            <person name="Zhang X."/>
            <person name="Sun H."/>
            <person name="Wang H."/>
        </authorList>
    </citation>
    <scope>NUCLEOTIDE SEQUENCE [LARGE SCALE GENOMIC DNA]</scope>
    <source>
        <strain evidence="1">TB1705</strain>
        <tissue evidence="1">Leaf</tissue>
    </source>
</reference>
<proteinExistence type="predicted"/>
<evidence type="ECO:0000313" key="2">
    <source>
        <dbReference type="Proteomes" id="UP000541444"/>
    </source>
</evidence>
<dbReference type="Proteomes" id="UP000541444">
    <property type="component" value="Unassembled WGS sequence"/>
</dbReference>
<dbReference type="EMBL" id="JACGCM010001019">
    <property type="protein sequence ID" value="KAF6162581.1"/>
    <property type="molecule type" value="Genomic_DNA"/>
</dbReference>
<dbReference type="AlphaFoldDB" id="A0A7J7N5U9"/>
<gene>
    <name evidence="1" type="ORF">GIB67_003127</name>
</gene>
<accession>A0A7J7N5U9</accession>
<organism evidence="1 2">
    <name type="scientific">Kingdonia uniflora</name>
    <dbReference type="NCBI Taxonomy" id="39325"/>
    <lineage>
        <taxon>Eukaryota</taxon>
        <taxon>Viridiplantae</taxon>
        <taxon>Streptophyta</taxon>
        <taxon>Embryophyta</taxon>
        <taxon>Tracheophyta</taxon>
        <taxon>Spermatophyta</taxon>
        <taxon>Magnoliopsida</taxon>
        <taxon>Ranunculales</taxon>
        <taxon>Circaeasteraceae</taxon>
        <taxon>Kingdonia</taxon>
    </lineage>
</organism>
<protein>
    <submittedName>
        <fullName evidence="1">Uncharacterized protein</fullName>
    </submittedName>
</protein>
<sequence>MTIFLCYSRSIAPTNRCTASKSGLRSDVCTTIHLQPRCSSSYPPEKKPTFKKKCGKNY</sequence>
<evidence type="ECO:0000313" key="1">
    <source>
        <dbReference type="EMBL" id="KAF6162581.1"/>
    </source>
</evidence>
<name>A0A7J7N5U9_9MAGN</name>
<comment type="caution">
    <text evidence="1">The sequence shown here is derived from an EMBL/GenBank/DDBJ whole genome shotgun (WGS) entry which is preliminary data.</text>
</comment>